<evidence type="ECO:0000313" key="1">
    <source>
        <dbReference type="EMBL" id="KAK8090373.1"/>
    </source>
</evidence>
<dbReference type="GeneID" id="92042709"/>
<organism evidence="1 2">
    <name type="scientific">Apiospora hydei</name>
    <dbReference type="NCBI Taxonomy" id="1337664"/>
    <lineage>
        <taxon>Eukaryota</taxon>
        <taxon>Fungi</taxon>
        <taxon>Dikarya</taxon>
        <taxon>Ascomycota</taxon>
        <taxon>Pezizomycotina</taxon>
        <taxon>Sordariomycetes</taxon>
        <taxon>Xylariomycetidae</taxon>
        <taxon>Amphisphaeriales</taxon>
        <taxon>Apiosporaceae</taxon>
        <taxon>Apiospora</taxon>
    </lineage>
</organism>
<dbReference type="RefSeq" id="XP_066673267.1">
    <property type="nucleotide sequence ID" value="XM_066809649.1"/>
</dbReference>
<dbReference type="EMBL" id="JAQQWN010000004">
    <property type="protein sequence ID" value="KAK8090373.1"/>
    <property type="molecule type" value="Genomic_DNA"/>
</dbReference>
<dbReference type="PANTHER" id="PTHR39596:SF4">
    <property type="entry name" value="HET DOMAIN PROTEIN (AFU_ORTHOLOGUE AFUA_3G03140)-RELATED"/>
    <property type="match status" value="1"/>
</dbReference>
<protein>
    <submittedName>
        <fullName evidence="1">Ankyrin repeat-containing protein</fullName>
    </submittedName>
</protein>
<proteinExistence type="predicted"/>
<dbReference type="PANTHER" id="PTHR39596">
    <property type="match status" value="1"/>
</dbReference>
<name>A0ABR1X4Q6_9PEZI</name>
<keyword evidence="2" id="KW-1185">Reference proteome</keyword>
<accession>A0ABR1X4Q6</accession>
<dbReference type="Proteomes" id="UP001433268">
    <property type="component" value="Unassembled WGS sequence"/>
</dbReference>
<evidence type="ECO:0000313" key="2">
    <source>
        <dbReference type="Proteomes" id="UP001433268"/>
    </source>
</evidence>
<reference evidence="1 2" key="1">
    <citation type="submission" date="2023-01" db="EMBL/GenBank/DDBJ databases">
        <title>Analysis of 21 Apiospora genomes using comparative genomics revels a genus with tremendous synthesis potential of carbohydrate active enzymes and secondary metabolites.</title>
        <authorList>
            <person name="Sorensen T."/>
        </authorList>
    </citation>
    <scope>NUCLEOTIDE SEQUENCE [LARGE SCALE GENOMIC DNA]</scope>
    <source>
        <strain evidence="1 2">CBS 114990</strain>
    </source>
</reference>
<sequence length="736" mass="83945">MSQDDLHRLWQRLLTAVDGLPEAAWERQFDEVISRSFTLELPPFLDSDRDTFLSKALSLLGRIGQRPHYITEAYGREEDPGPGTSDSSDHRTLVIRIALFVAVSEPGRLYTVSCLRELLNILSELMSTGIDDMDYLFHDADTNFRIFILGIWFPILKLHLWYIVAHHVAGGYDAEWNRFLVLRENSELHRRSILYTKTNMRIPRYMCNWAFRLLLHNRASIALDFRQLFFRFRTFHDGKEARCAGNDPWNSCSGLHPLSCGRFQDKSLVLPEQSVHTEVCNRRWCHRIKWDIGSYDALSGCARAVRIDTADKANTSVTYMGGSGLTMAISHVWSHGHGGRPSTGMNRCLHGRFSDIARRGGCDSYWIDTLSIPEDHTRRKEAIHHINNTFFQAKMVLVVDRDIMSMDIADGHEENGTVIPYTPDTIPIPLLESILATFLVCDWNVRAWTMLEAVKGCRNLHLLCRHGHTLSLQACLRRLVDEGSIDMATMLLVAQHLLPASRGTQQPPSRDLDAAGIALVYRHATRKGDELVIWSLLTNTPPHATAVGFWRSMKGRKIHTGFLVSSIKRLRGIPGFSWAPETPYMRWPERTDPSDWEHSLKTMWQPRIAPSDGSGSRLAEITERGLRGEWLVYRVRPEIDYERAYNVRCAERGNPCLRVASCLTSWAPHVALIDAAVEDGAEHYRGRPLGGGTDTERDGFAVVWSEDGETWRWYGVFPWRFGGERLVMEVKEVVIQ</sequence>
<comment type="caution">
    <text evidence="1">The sequence shown here is derived from an EMBL/GenBank/DDBJ whole genome shotgun (WGS) entry which is preliminary data.</text>
</comment>
<gene>
    <name evidence="1" type="ORF">PG997_005334</name>
</gene>